<name>A0A2M8QAN1_9CHLR</name>
<protein>
    <submittedName>
        <fullName evidence="7">Sodium:calcium antiporter</fullName>
    </submittedName>
</protein>
<dbReference type="Proteomes" id="UP000230790">
    <property type="component" value="Unassembled WGS sequence"/>
</dbReference>
<evidence type="ECO:0000313" key="8">
    <source>
        <dbReference type="Proteomes" id="UP000230790"/>
    </source>
</evidence>
<keyword evidence="4 5" id="KW-0472">Membrane</keyword>
<proteinExistence type="predicted"/>
<evidence type="ECO:0000313" key="7">
    <source>
        <dbReference type="EMBL" id="PJF46861.1"/>
    </source>
</evidence>
<dbReference type="Gene3D" id="6.10.280.80">
    <property type="entry name" value="NCX, peripheral helical region"/>
    <property type="match status" value="1"/>
</dbReference>
<organism evidence="7 8">
    <name type="scientific">Candidatus Thermofonsia Clade 3 bacterium</name>
    <dbReference type="NCBI Taxonomy" id="2364212"/>
    <lineage>
        <taxon>Bacteria</taxon>
        <taxon>Bacillati</taxon>
        <taxon>Chloroflexota</taxon>
        <taxon>Candidatus Thermofontia</taxon>
        <taxon>Candidatus Thermofonsia Clade 3</taxon>
    </lineage>
</organism>
<feature type="transmembrane region" description="Helical" evidence="5">
    <location>
        <begin position="247"/>
        <end position="268"/>
    </location>
</feature>
<feature type="domain" description="Sodium/calcium exchanger membrane region" evidence="6">
    <location>
        <begin position="180"/>
        <end position="320"/>
    </location>
</feature>
<comment type="subcellular location">
    <subcellularLocation>
        <location evidence="1">Membrane</location>
        <topology evidence="1">Multi-pass membrane protein</topology>
    </subcellularLocation>
</comment>
<dbReference type="GO" id="GO:0005886">
    <property type="term" value="C:plasma membrane"/>
    <property type="evidence" value="ECO:0007669"/>
    <property type="project" value="TreeGrafter"/>
</dbReference>
<dbReference type="AlphaFoldDB" id="A0A2M8QAN1"/>
<feature type="transmembrane region" description="Helical" evidence="5">
    <location>
        <begin position="127"/>
        <end position="146"/>
    </location>
</feature>
<evidence type="ECO:0000256" key="3">
    <source>
        <dbReference type="ARBA" id="ARBA00022989"/>
    </source>
</evidence>
<feature type="transmembrane region" description="Helical" evidence="5">
    <location>
        <begin position="280"/>
        <end position="298"/>
    </location>
</feature>
<feature type="domain" description="Sodium/calcium exchanger membrane region" evidence="6">
    <location>
        <begin position="6"/>
        <end position="145"/>
    </location>
</feature>
<evidence type="ECO:0000256" key="4">
    <source>
        <dbReference type="ARBA" id="ARBA00023136"/>
    </source>
</evidence>
<keyword evidence="2 5" id="KW-0812">Transmembrane</keyword>
<dbReference type="GO" id="GO:0005262">
    <property type="term" value="F:calcium channel activity"/>
    <property type="evidence" value="ECO:0007669"/>
    <property type="project" value="TreeGrafter"/>
</dbReference>
<feature type="transmembrane region" description="Helical" evidence="5">
    <location>
        <begin position="69"/>
        <end position="92"/>
    </location>
</feature>
<gene>
    <name evidence="7" type="ORF">CUN48_11590</name>
</gene>
<dbReference type="EMBL" id="PGTN01000086">
    <property type="protein sequence ID" value="PJF46861.1"/>
    <property type="molecule type" value="Genomic_DNA"/>
</dbReference>
<feature type="transmembrane region" description="Helical" evidence="5">
    <location>
        <begin position="305"/>
        <end position="323"/>
    </location>
</feature>
<evidence type="ECO:0000259" key="6">
    <source>
        <dbReference type="Pfam" id="PF01699"/>
    </source>
</evidence>
<feature type="transmembrane region" description="Helical" evidence="5">
    <location>
        <begin position="31"/>
        <end position="49"/>
    </location>
</feature>
<dbReference type="GO" id="GO:0008273">
    <property type="term" value="F:calcium, potassium:sodium antiporter activity"/>
    <property type="evidence" value="ECO:0007669"/>
    <property type="project" value="TreeGrafter"/>
</dbReference>
<dbReference type="InterPro" id="IPR044880">
    <property type="entry name" value="NCX_ion-bd_dom_sf"/>
</dbReference>
<feature type="transmembrane region" description="Helical" evidence="5">
    <location>
        <begin position="6"/>
        <end position="24"/>
    </location>
</feature>
<evidence type="ECO:0000256" key="1">
    <source>
        <dbReference type="ARBA" id="ARBA00004141"/>
    </source>
</evidence>
<dbReference type="Pfam" id="PF01699">
    <property type="entry name" value="Na_Ca_ex"/>
    <property type="match status" value="2"/>
</dbReference>
<evidence type="ECO:0000256" key="2">
    <source>
        <dbReference type="ARBA" id="ARBA00022692"/>
    </source>
</evidence>
<dbReference type="InterPro" id="IPR004481">
    <property type="entry name" value="K/Na/Ca-exchanger"/>
</dbReference>
<accession>A0A2M8QAN1</accession>
<evidence type="ECO:0000256" key="5">
    <source>
        <dbReference type="SAM" id="Phobius"/>
    </source>
</evidence>
<feature type="transmembrane region" description="Helical" evidence="5">
    <location>
        <begin position="174"/>
        <end position="196"/>
    </location>
</feature>
<feature type="transmembrane region" description="Helical" evidence="5">
    <location>
        <begin position="335"/>
        <end position="353"/>
    </location>
</feature>
<feature type="transmembrane region" description="Helical" evidence="5">
    <location>
        <begin position="211"/>
        <end position="235"/>
    </location>
</feature>
<feature type="transmembrane region" description="Helical" evidence="5">
    <location>
        <begin position="104"/>
        <end position="121"/>
    </location>
</feature>
<dbReference type="PANTHER" id="PTHR10846">
    <property type="entry name" value="SODIUM/POTASSIUM/CALCIUM EXCHANGER"/>
    <property type="match status" value="1"/>
</dbReference>
<sequence length="367" mass="38527">MDLLTLILFVAGLGLLIVGAELLVRGAARLAAAAGVSPLVIGLTVVAFGTSSPELAVSVQSALAGQADIAFGNVVGSNIFNILVIIGLSALITPLVVSQQLVRLDVPVMIGVTVLATLLAQDLKIGRLEGVLLFAGLVIYTAFLFVQSRRETNVAVQQEYEQEFGERPRGPAQVVLNLTFVGIGLVMLVIGSRWLVNGAVAIARAVGVSELVIGLTIVSAGTSLPEVATSLVAAIKGERDIAVGNAVGSNIFNLLSVLALTGIVSPSGISVAPAALNFDVWVMLAVALACLPVFFTGYEISRWEGAMFVAYYAAYLAYLILAATQHDALPAFSNVMLLFVIPLTVITLAVTVYREFRARRRRVATQP</sequence>
<comment type="caution">
    <text evidence="7">The sequence shown here is derived from an EMBL/GenBank/DDBJ whole genome shotgun (WGS) entry which is preliminary data.</text>
</comment>
<dbReference type="PANTHER" id="PTHR10846:SF8">
    <property type="entry name" value="INNER MEMBRANE PROTEIN YRBG"/>
    <property type="match status" value="1"/>
</dbReference>
<dbReference type="NCBIfam" id="TIGR00367">
    <property type="entry name" value="calcium/sodium antiporter"/>
    <property type="match status" value="1"/>
</dbReference>
<reference evidence="7 8" key="1">
    <citation type="submission" date="2017-11" db="EMBL/GenBank/DDBJ databases">
        <title>Evolution of Phototrophy in the Chloroflexi Phylum Driven by Horizontal Gene Transfer.</title>
        <authorList>
            <person name="Ward L.M."/>
            <person name="Hemp J."/>
            <person name="Shih P.M."/>
            <person name="Mcglynn S.E."/>
            <person name="Fischer W."/>
        </authorList>
    </citation>
    <scope>NUCLEOTIDE SEQUENCE [LARGE SCALE GENOMIC DNA]</scope>
    <source>
        <strain evidence="7">JP3_7</strain>
    </source>
</reference>
<dbReference type="GO" id="GO:0006874">
    <property type="term" value="P:intracellular calcium ion homeostasis"/>
    <property type="evidence" value="ECO:0007669"/>
    <property type="project" value="TreeGrafter"/>
</dbReference>
<dbReference type="Gene3D" id="1.20.1420.30">
    <property type="entry name" value="NCX, central ion-binding region"/>
    <property type="match status" value="2"/>
</dbReference>
<dbReference type="InterPro" id="IPR004837">
    <property type="entry name" value="NaCa_Exmemb"/>
</dbReference>
<keyword evidence="3 5" id="KW-1133">Transmembrane helix</keyword>